<reference evidence="8 9" key="1">
    <citation type="submission" date="2017-09" db="EMBL/GenBank/DDBJ databases">
        <title>Mesorhizobum sanjuanii sp. nov. isolated from nodules of Lotus tenuis in saline-alkaline lowlands of Flooding Pampa.</title>
        <authorList>
            <person name="Sannazzaro A.I."/>
            <person name="Torres Tejerizo G.A."/>
            <person name="Fontana F."/>
            <person name="Cumpa Velazquez L.M."/>
            <person name="Hansen L."/>
            <person name="Pistorio M."/>
            <person name="Estrella M.J."/>
        </authorList>
    </citation>
    <scope>NUCLEOTIDE SEQUENCE [LARGE SCALE GENOMIC DNA]</scope>
    <source>
        <strain evidence="8 9">BSA136</strain>
    </source>
</reference>
<feature type="domain" description="Sugar-binding" evidence="6">
    <location>
        <begin position="154"/>
        <end position="401"/>
    </location>
</feature>
<feature type="domain" description="RNA polymerase sigma factor 70 region 4 type 2" evidence="7">
    <location>
        <begin position="108"/>
        <end position="139"/>
    </location>
</feature>
<keyword evidence="4" id="KW-0804">Transcription</keyword>
<evidence type="ECO:0000256" key="3">
    <source>
        <dbReference type="ARBA" id="ARBA00023125"/>
    </source>
</evidence>
<evidence type="ECO:0008006" key="10">
    <source>
        <dbReference type="Google" id="ProtNLM"/>
    </source>
</evidence>
<dbReference type="PANTHER" id="PTHR34294">
    <property type="entry name" value="TRANSCRIPTIONAL REGULATOR-RELATED"/>
    <property type="match status" value="1"/>
</dbReference>
<dbReference type="SUPFAM" id="SSF100950">
    <property type="entry name" value="NagB/RpiA/CoA transferase-like"/>
    <property type="match status" value="1"/>
</dbReference>
<dbReference type="InterPro" id="IPR036388">
    <property type="entry name" value="WH-like_DNA-bd_sf"/>
</dbReference>
<evidence type="ECO:0000313" key="8">
    <source>
        <dbReference type="EMBL" id="PDQ18679.1"/>
    </source>
</evidence>
<gene>
    <name evidence="8" type="ORF">CN311_23520</name>
</gene>
<dbReference type="InterPro" id="IPR013249">
    <property type="entry name" value="RNA_pol_sigma70_r4_t2"/>
</dbReference>
<feature type="region of interest" description="Disordered" evidence="5">
    <location>
        <begin position="65"/>
        <end position="95"/>
    </location>
</feature>
<feature type="compositionally biased region" description="Basic and acidic residues" evidence="5">
    <location>
        <begin position="81"/>
        <end position="90"/>
    </location>
</feature>
<evidence type="ECO:0000313" key="9">
    <source>
        <dbReference type="Proteomes" id="UP000219182"/>
    </source>
</evidence>
<evidence type="ECO:0000256" key="4">
    <source>
        <dbReference type="ARBA" id="ARBA00023163"/>
    </source>
</evidence>
<evidence type="ECO:0000259" key="7">
    <source>
        <dbReference type="Pfam" id="PF08281"/>
    </source>
</evidence>
<dbReference type="InterPro" id="IPR037171">
    <property type="entry name" value="NagB/RpiA_transferase-like"/>
</dbReference>
<dbReference type="GO" id="GO:0016987">
    <property type="term" value="F:sigma factor activity"/>
    <property type="evidence" value="ECO:0007669"/>
    <property type="project" value="InterPro"/>
</dbReference>
<dbReference type="EMBL" id="NWQG01000173">
    <property type="protein sequence ID" value="PDQ18679.1"/>
    <property type="molecule type" value="Genomic_DNA"/>
</dbReference>
<dbReference type="Pfam" id="PF04198">
    <property type="entry name" value="Sugar-bind"/>
    <property type="match status" value="1"/>
</dbReference>
<keyword evidence="2" id="KW-0805">Transcription regulation</keyword>
<accession>A0A2A6F9R6</accession>
<dbReference type="SUPFAM" id="SSF88659">
    <property type="entry name" value="Sigma3 and sigma4 domains of RNA polymerase sigma factors"/>
    <property type="match status" value="1"/>
</dbReference>
<evidence type="ECO:0000256" key="5">
    <source>
        <dbReference type="SAM" id="MobiDB-lite"/>
    </source>
</evidence>
<feature type="compositionally biased region" description="Polar residues" evidence="5">
    <location>
        <begin position="65"/>
        <end position="77"/>
    </location>
</feature>
<dbReference type="InterPro" id="IPR051054">
    <property type="entry name" value="SorC_transcr_regulators"/>
</dbReference>
<dbReference type="GO" id="GO:0006352">
    <property type="term" value="P:DNA-templated transcription initiation"/>
    <property type="evidence" value="ECO:0007669"/>
    <property type="project" value="InterPro"/>
</dbReference>
<protein>
    <recommendedName>
        <fullName evidence="10">Transcriptional regulator</fullName>
    </recommendedName>
</protein>
<sequence>MVPPAPRQRAGNSARRIVHFPLPKQWWQFSRASAKCQWLFLTCLGKCQNRDVREFPRLDLPSKNWQSSARGDLSNSMRAPRAADKTERRKPPPPMQFGADQALWAAWLYYEEGLKQDEIAERLGISRASVFNLLQKAREERIVTITIDPTRLERADLSVELKEKGGLLECYVLPAGGSAAALYDRIGLLGARILEQKIEDDDVIGVAWGRTVMSLSKALSPANKPGVTVAQVTGSSIATYDFSPELCTSNIAARLNARCVNLHAPGVVSNSNMKTLLMQEPIIDQHFKLLRQCTKTLFGVTHLSGPTLLEDSGVMTEELLMQYQNSGAVGFASGYFFDPDGRIVRTGFDDRHIVMPIEDFIKVPQRICIGGGIEKIAAIQGMLKAALANVLITDQETARSLCARLR</sequence>
<dbReference type="PANTHER" id="PTHR34294:SF1">
    <property type="entry name" value="TRANSCRIPTIONAL REGULATOR LSRR"/>
    <property type="match status" value="1"/>
</dbReference>
<dbReference type="AlphaFoldDB" id="A0A2A6F9R6"/>
<dbReference type="InterPro" id="IPR013324">
    <property type="entry name" value="RNA_pol_sigma_r3/r4-like"/>
</dbReference>
<keyword evidence="9" id="KW-1185">Reference proteome</keyword>
<dbReference type="Gene3D" id="1.10.10.10">
    <property type="entry name" value="Winged helix-like DNA-binding domain superfamily/Winged helix DNA-binding domain"/>
    <property type="match status" value="1"/>
</dbReference>
<evidence type="ECO:0000256" key="1">
    <source>
        <dbReference type="ARBA" id="ARBA00010466"/>
    </source>
</evidence>
<evidence type="ECO:0000256" key="2">
    <source>
        <dbReference type="ARBA" id="ARBA00023015"/>
    </source>
</evidence>
<dbReference type="Pfam" id="PF08281">
    <property type="entry name" value="Sigma70_r4_2"/>
    <property type="match status" value="1"/>
</dbReference>
<dbReference type="Proteomes" id="UP000219182">
    <property type="component" value="Unassembled WGS sequence"/>
</dbReference>
<dbReference type="GO" id="GO:0003677">
    <property type="term" value="F:DNA binding"/>
    <property type="evidence" value="ECO:0007669"/>
    <property type="project" value="UniProtKB-KW"/>
</dbReference>
<keyword evidence="3" id="KW-0238">DNA-binding</keyword>
<organism evidence="8 9">
    <name type="scientific">Mesorhizobium sanjuanii</name>
    <dbReference type="NCBI Taxonomy" id="2037900"/>
    <lineage>
        <taxon>Bacteria</taxon>
        <taxon>Pseudomonadati</taxon>
        <taxon>Pseudomonadota</taxon>
        <taxon>Alphaproteobacteria</taxon>
        <taxon>Hyphomicrobiales</taxon>
        <taxon>Phyllobacteriaceae</taxon>
        <taxon>Mesorhizobium</taxon>
    </lineage>
</organism>
<evidence type="ECO:0000259" key="6">
    <source>
        <dbReference type="Pfam" id="PF04198"/>
    </source>
</evidence>
<name>A0A2A6F9R6_9HYPH</name>
<comment type="caution">
    <text evidence="8">The sequence shown here is derived from an EMBL/GenBank/DDBJ whole genome shotgun (WGS) entry which is preliminary data.</text>
</comment>
<dbReference type="Gene3D" id="3.40.50.1360">
    <property type="match status" value="1"/>
</dbReference>
<comment type="similarity">
    <text evidence="1">Belongs to the SorC transcriptional regulatory family.</text>
</comment>
<dbReference type="InterPro" id="IPR007324">
    <property type="entry name" value="Sugar-bd_dom_put"/>
</dbReference>
<proteinExistence type="inferred from homology"/>
<dbReference type="GO" id="GO:0030246">
    <property type="term" value="F:carbohydrate binding"/>
    <property type="evidence" value="ECO:0007669"/>
    <property type="project" value="InterPro"/>
</dbReference>